<sequence>MPIISVVVPNWNGEHLLRACLDSLRRQTLSDIEVIVSDDGSTDGSIELLA</sequence>
<feature type="domain" description="Glycosyltransferase 2-like" evidence="1">
    <location>
        <begin position="5"/>
        <end position="49"/>
    </location>
</feature>
<evidence type="ECO:0000313" key="2">
    <source>
        <dbReference type="EMBL" id="GAF96873.1"/>
    </source>
</evidence>
<reference evidence="2" key="1">
    <citation type="journal article" date="2014" name="Front. Microbiol.">
        <title>High frequency of phylogenetically diverse reductive dehalogenase-homologous genes in deep subseafloor sedimentary metagenomes.</title>
        <authorList>
            <person name="Kawai M."/>
            <person name="Futagami T."/>
            <person name="Toyoda A."/>
            <person name="Takaki Y."/>
            <person name="Nishi S."/>
            <person name="Hori S."/>
            <person name="Arai W."/>
            <person name="Tsubouchi T."/>
            <person name="Morono Y."/>
            <person name="Uchiyama I."/>
            <person name="Ito T."/>
            <person name="Fujiyama A."/>
            <person name="Inagaki F."/>
            <person name="Takami H."/>
        </authorList>
    </citation>
    <scope>NUCLEOTIDE SEQUENCE</scope>
    <source>
        <strain evidence="2">Expedition CK06-06</strain>
    </source>
</reference>
<organism evidence="2">
    <name type="scientific">marine sediment metagenome</name>
    <dbReference type="NCBI Taxonomy" id="412755"/>
    <lineage>
        <taxon>unclassified sequences</taxon>
        <taxon>metagenomes</taxon>
        <taxon>ecological metagenomes</taxon>
    </lineage>
</organism>
<proteinExistence type="predicted"/>
<dbReference type="Pfam" id="PF00535">
    <property type="entry name" value="Glycos_transf_2"/>
    <property type="match status" value="1"/>
</dbReference>
<comment type="caution">
    <text evidence="2">The sequence shown here is derived from an EMBL/GenBank/DDBJ whole genome shotgun (WGS) entry which is preliminary data.</text>
</comment>
<dbReference type="Gene3D" id="3.90.550.10">
    <property type="entry name" value="Spore Coat Polysaccharide Biosynthesis Protein SpsA, Chain A"/>
    <property type="match status" value="1"/>
</dbReference>
<dbReference type="EMBL" id="BARS01018659">
    <property type="protein sequence ID" value="GAF96873.1"/>
    <property type="molecule type" value="Genomic_DNA"/>
</dbReference>
<protein>
    <recommendedName>
        <fullName evidence="1">Glycosyltransferase 2-like domain-containing protein</fullName>
    </recommendedName>
</protein>
<dbReference type="GO" id="GO:0016758">
    <property type="term" value="F:hexosyltransferase activity"/>
    <property type="evidence" value="ECO:0007669"/>
    <property type="project" value="UniProtKB-ARBA"/>
</dbReference>
<evidence type="ECO:0000259" key="1">
    <source>
        <dbReference type="Pfam" id="PF00535"/>
    </source>
</evidence>
<dbReference type="PANTHER" id="PTHR22916">
    <property type="entry name" value="GLYCOSYLTRANSFERASE"/>
    <property type="match status" value="1"/>
</dbReference>
<name>X0TTE2_9ZZZZ</name>
<dbReference type="SUPFAM" id="SSF53448">
    <property type="entry name" value="Nucleotide-diphospho-sugar transferases"/>
    <property type="match status" value="1"/>
</dbReference>
<dbReference type="PANTHER" id="PTHR22916:SF3">
    <property type="entry name" value="UDP-GLCNAC:BETAGAL BETA-1,3-N-ACETYLGLUCOSAMINYLTRANSFERASE-LIKE PROTEIN 1"/>
    <property type="match status" value="1"/>
</dbReference>
<feature type="non-terminal residue" evidence="2">
    <location>
        <position position="50"/>
    </location>
</feature>
<dbReference type="InterPro" id="IPR001173">
    <property type="entry name" value="Glyco_trans_2-like"/>
</dbReference>
<accession>X0TTE2</accession>
<dbReference type="CDD" id="cd00761">
    <property type="entry name" value="Glyco_tranf_GTA_type"/>
    <property type="match status" value="1"/>
</dbReference>
<gene>
    <name evidence="2" type="ORF">S01H1_30332</name>
</gene>
<dbReference type="AlphaFoldDB" id="X0TTE2"/>
<dbReference type="InterPro" id="IPR029044">
    <property type="entry name" value="Nucleotide-diphossugar_trans"/>
</dbReference>